<proteinExistence type="inferred from homology"/>
<dbReference type="Pfam" id="PF00067">
    <property type="entry name" value="p450"/>
    <property type="match status" value="1"/>
</dbReference>
<evidence type="ECO:0000313" key="2">
    <source>
        <dbReference type="EMBL" id="MFC0591996.1"/>
    </source>
</evidence>
<evidence type="ECO:0000313" key="3">
    <source>
        <dbReference type="Proteomes" id="UP001589834"/>
    </source>
</evidence>
<dbReference type="PRINTS" id="PR00359">
    <property type="entry name" value="BP450"/>
</dbReference>
<reference evidence="2 3" key="1">
    <citation type="submission" date="2024-09" db="EMBL/GenBank/DDBJ databases">
        <authorList>
            <person name="Sun Q."/>
            <person name="Mori K."/>
        </authorList>
    </citation>
    <scope>NUCLEOTIDE SEQUENCE [LARGE SCALE GENOMIC DNA]</scope>
    <source>
        <strain evidence="2 3">NCAIM B.02336</strain>
    </source>
</reference>
<evidence type="ECO:0000256" key="1">
    <source>
        <dbReference type="ARBA" id="ARBA00010617"/>
    </source>
</evidence>
<comment type="similarity">
    <text evidence="1">Belongs to the cytochrome P450 family.</text>
</comment>
<accession>A0ABV6PQ80</accession>
<keyword evidence="3" id="KW-1185">Reference proteome</keyword>
<dbReference type="Proteomes" id="UP001589834">
    <property type="component" value="Unassembled WGS sequence"/>
</dbReference>
<dbReference type="PANTHER" id="PTHR46696">
    <property type="entry name" value="P450, PUTATIVE (EUROFUNG)-RELATED"/>
    <property type="match status" value="1"/>
</dbReference>
<dbReference type="InterPro" id="IPR002397">
    <property type="entry name" value="Cyt_P450_B"/>
</dbReference>
<dbReference type="PANTHER" id="PTHR46696:SF6">
    <property type="entry name" value="P450, PUTATIVE (EUROFUNG)-RELATED"/>
    <property type="match status" value="1"/>
</dbReference>
<dbReference type="EMBL" id="JBHLTN010000007">
    <property type="protein sequence ID" value="MFC0591996.1"/>
    <property type="molecule type" value="Genomic_DNA"/>
</dbReference>
<gene>
    <name evidence="2" type="ORF">ACFFGG_05440</name>
</gene>
<dbReference type="InterPro" id="IPR036396">
    <property type="entry name" value="Cyt_P450_sf"/>
</dbReference>
<dbReference type="RefSeq" id="WP_377480700.1">
    <property type="nucleotide sequence ID" value="NZ_JBHLTN010000007.1"/>
</dbReference>
<sequence>MTHPPKPDWDPLAAEVQADPRAAVDALRERCPVAFDRSGTATVLRHADVLRVLHDPATFSSAVSAHPAVPNGYDPPRHTAYRRALDPFFAPQRIRHFGPQCRRLAVRTVQEALTLGDVDVGRELALPFAARVQSAFLGWPELIQDELLDWLQRSHAATRSGDRQQTAAVAREFEAFVERVRDARTGAPPTQDISTELMHVQIDGRPLDLRELSSVLRNWTVGEIGTIAASVGILLHWLATEPDWQQRLRDEPTLLPAAIDEVLRRDGPLPANRRVTTRAVELGGRPLPAGTRLSLNWIAANRDPRALAEPDCLRLDRDPALNLLYGTGIHVCPGAPLARLELRLLMEEVLIRTKSIALPAGHTPTRAAPPDAGYAQLRIRLR</sequence>
<comment type="caution">
    <text evidence="2">The sequence shown here is derived from an EMBL/GenBank/DDBJ whole genome shotgun (WGS) entry which is preliminary data.</text>
</comment>
<organism evidence="2 3">
    <name type="scientific">Ottowia pentelensis</name>
    <dbReference type="NCBI Taxonomy" id="511108"/>
    <lineage>
        <taxon>Bacteria</taxon>
        <taxon>Pseudomonadati</taxon>
        <taxon>Pseudomonadota</taxon>
        <taxon>Betaproteobacteria</taxon>
        <taxon>Burkholderiales</taxon>
        <taxon>Comamonadaceae</taxon>
        <taxon>Ottowia</taxon>
    </lineage>
</organism>
<dbReference type="InterPro" id="IPR001128">
    <property type="entry name" value="Cyt_P450"/>
</dbReference>
<dbReference type="Gene3D" id="1.10.630.10">
    <property type="entry name" value="Cytochrome P450"/>
    <property type="match status" value="1"/>
</dbReference>
<protein>
    <submittedName>
        <fullName evidence="2">Cytochrome P450</fullName>
    </submittedName>
</protein>
<dbReference type="SUPFAM" id="SSF48264">
    <property type="entry name" value="Cytochrome P450"/>
    <property type="match status" value="1"/>
</dbReference>
<dbReference type="CDD" id="cd11079">
    <property type="entry name" value="Cyp_unk"/>
    <property type="match status" value="1"/>
</dbReference>
<name>A0ABV6PQ80_9BURK</name>